<comment type="subcellular location">
    <subcellularLocation>
        <location evidence="1">Membrane</location>
        <topology evidence="1">Multi-pass membrane protein</topology>
    </subcellularLocation>
</comment>
<reference evidence="7" key="1">
    <citation type="submission" date="2021-03" db="EMBL/GenBank/DDBJ databases">
        <authorList>
            <person name="Jaffe A."/>
        </authorList>
    </citation>
    <scope>NUCLEOTIDE SEQUENCE</scope>
    <source>
        <strain evidence="7">RIFCSPHIGHO2_01_FULL_AR10_44_11</strain>
    </source>
</reference>
<dbReference type="InterPro" id="IPR038330">
    <property type="entry name" value="TspO/MBR-related_sf"/>
</dbReference>
<dbReference type="InterPro" id="IPR004307">
    <property type="entry name" value="TspO_MBR"/>
</dbReference>
<protein>
    <submittedName>
        <fullName evidence="7">Tryptophan-rich sensory protein</fullName>
    </submittedName>
</protein>
<keyword evidence="3 6" id="KW-0812">Transmembrane</keyword>
<feature type="transmembrane region" description="Helical" evidence="6">
    <location>
        <begin position="133"/>
        <end position="157"/>
    </location>
</feature>
<dbReference type="FunFam" id="1.20.1260.100:FF:000001">
    <property type="entry name" value="translocator protein 2"/>
    <property type="match status" value="1"/>
</dbReference>
<dbReference type="AlphaFoldDB" id="A0A8T4KVZ7"/>
<organism evidence="7 8">
    <name type="scientific">Candidatus Iainarchaeum sp</name>
    <dbReference type="NCBI Taxonomy" id="3101447"/>
    <lineage>
        <taxon>Archaea</taxon>
        <taxon>Candidatus Iainarchaeota</taxon>
        <taxon>Candidatus Iainarchaeia</taxon>
        <taxon>Candidatus Iainarchaeales</taxon>
        <taxon>Candidatus Iainarchaeaceae</taxon>
        <taxon>Candidatus Iainarchaeum</taxon>
    </lineage>
</organism>
<gene>
    <name evidence="7" type="ORF">J4415_01630</name>
</gene>
<dbReference type="Proteomes" id="UP000677687">
    <property type="component" value="Unassembled WGS sequence"/>
</dbReference>
<dbReference type="PANTHER" id="PTHR10057">
    <property type="entry name" value="PERIPHERAL-TYPE BENZODIAZEPINE RECEPTOR"/>
    <property type="match status" value="1"/>
</dbReference>
<accession>A0A8T4KVZ7</accession>
<comment type="similarity">
    <text evidence="2">Belongs to the TspO/BZRP family.</text>
</comment>
<dbReference type="CDD" id="cd15904">
    <property type="entry name" value="TSPO_MBR"/>
    <property type="match status" value="1"/>
</dbReference>
<evidence type="ECO:0000313" key="7">
    <source>
        <dbReference type="EMBL" id="MBS3057309.1"/>
    </source>
</evidence>
<dbReference type="EMBL" id="JAGVWD010000021">
    <property type="protein sequence ID" value="MBS3057309.1"/>
    <property type="molecule type" value="Genomic_DNA"/>
</dbReference>
<dbReference type="GO" id="GO:0033013">
    <property type="term" value="P:tetrapyrrole metabolic process"/>
    <property type="evidence" value="ECO:0007669"/>
    <property type="project" value="UniProtKB-ARBA"/>
</dbReference>
<name>A0A8T4KVZ7_9ARCH</name>
<sequence length="159" mass="17445">MKAGNIAKLIGSIALCEFAGVIGSIFTFPAIATWYASLQKPFFSPQNWVFAPVWTALYFLMGIALYLVIKKGIKGRNAKIAVSAFAVQLVLNALWSFLFFGLKSPLYSFVEIIALWIAIAATIIAFSKISKRAALLLVPYILWTSFAAVLNFSIMALNP</sequence>
<dbReference type="PIRSF" id="PIRSF005859">
    <property type="entry name" value="PBR"/>
    <property type="match status" value="1"/>
</dbReference>
<keyword evidence="4 6" id="KW-1133">Transmembrane helix</keyword>
<dbReference type="Pfam" id="PF03073">
    <property type="entry name" value="TspO_MBR"/>
    <property type="match status" value="1"/>
</dbReference>
<feature type="transmembrane region" description="Helical" evidence="6">
    <location>
        <begin position="106"/>
        <end position="126"/>
    </location>
</feature>
<evidence type="ECO:0000256" key="2">
    <source>
        <dbReference type="ARBA" id="ARBA00007524"/>
    </source>
</evidence>
<evidence type="ECO:0000256" key="6">
    <source>
        <dbReference type="SAM" id="Phobius"/>
    </source>
</evidence>
<feature type="transmembrane region" description="Helical" evidence="6">
    <location>
        <begin position="80"/>
        <end position="100"/>
    </location>
</feature>
<keyword evidence="5 6" id="KW-0472">Membrane</keyword>
<dbReference type="GO" id="GO:0016020">
    <property type="term" value="C:membrane"/>
    <property type="evidence" value="ECO:0007669"/>
    <property type="project" value="UniProtKB-SubCell"/>
</dbReference>
<feature type="transmembrane region" description="Helical" evidence="6">
    <location>
        <begin position="48"/>
        <end position="68"/>
    </location>
</feature>
<evidence type="ECO:0000256" key="4">
    <source>
        <dbReference type="ARBA" id="ARBA00022989"/>
    </source>
</evidence>
<dbReference type="Gene3D" id="1.20.1260.100">
    <property type="entry name" value="TspO/MBR protein"/>
    <property type="match status" value="1"/>
</dbReference>
<feature type="transmembrane region" description="Helical" evidence="6">
    <location>
        <begin position="12"/>
        <end position="36"/>
    </location>
</feature>
<evidence type="ECO:0000256" key="3">
    <source>
        <dbReference type="ARBA" id="ARBA00022692"/>
    </source>
</evidence>
<reference evidence="7" key="2">
    <citation type="submission" date="2021-05" db="EMBL/GenBank/DDBJ databases">
        <title>Protein family content uncovers lineage relationships and bacterial pathway maintenance mechanisms in DPANN archaea.</title>
        <authorList>
            <person name="Castelle C.J."/>
            <person name="Meheust R."/>
            <person name="Jaffe A.L."/>
            <person name="Seitz K."/>
            <person name="Gong X."/>
            <person name="Baker B.J."/>
            <person name="Banfield J.F."/>
        </authorList>
    </citation>
    <scope>NUCLEOTIDE SEQUENCE</scope>
    <source>
        <strain evidence="7">RIFCSPHIGHO2_01_FULL_AR10_44_11</strain>
    </source>
</reference>
<evidence type="ECO:0000313" key="8">
    <source>
        <dbReference type="Proteomes" id="UP000677687"/>
    </source>
</evidence>
<evidence type="ECO:0000256" key="1">
    <source>
        <dbReference type="ARBA" id="ARBA00004141"/>
    </source>
</evidence>
<evidence type="ECO:0000256" key="5">
    <source>
        <dbReference type="ARBA" id="ARBA00023136"/>
    </source>
</evidence>
<proteinExistence type="inferred from homology"/>
<dbReference type="PANTHER" id="PTHR10057:SF0">
    <property type="entry name" value="TRANSLOCATOR PROTEIN"/>
    <property type="match status" value="1"/>
</dbReference>
<comment type="caution">
    <text evidence="7">The sequence shown here is derived from an EMBL/GenBank/DDBJ whole genome shotgun (WGS) entry which is preliminary data.</text>
</comment>